<evidence type="ECO:0000313" key="1">
    <source>
        <dbReference type="EMBL" id="KAJ8688439.1"/>
    </source>
</evidence>
<dbReference type="Proteomes" id="UP001239111">
    <property type="component" value="Chromosome 1"/>
</dbReference>
<comment type="caution">
    <text evidence="1">The sequence shown here is derived from an EMBL/GenBank/DDBJ whole genome shotgun (WGS) entry which is preliminary data.</text>
</comment>
<evidence type="ECO:0000313" key="2">
    <source>
        <dbReference type="Proteomes" id="UP001239111"/>
    </source>
</evidence>
<name>A0ACC2PYU1_9HYME</name>
<reference evidence="1" key="1">
    <citation type="submission" date="2023-04" db="EMBL/GenBank/DDBJ databases">
        <title>A chromosome-level genome assembly of the parasitoid wasp Eretmocerus hayati.</title>
        <authorList>
            <person name="Zhong Y."/>
            <person name="Liu S."/>
            <person name="Liu Y."/>
        </authorList>
    </citation>
    <scope>NUCLEOTIDE SEQUENCE</scope>
    <source>
        <strain evidence="1">ZJU_SS_LIU_2023</strain>
    </source>
</reference>
<gene>
    <name evidence="1" type="ORF">QAD02_024234</name>
</gene>
<keyword evidence="2" id="KW-1185">Reference proteome</keyword>
<dbReference type="EMBL" id="CM056741">
    <property type="protein sequence ID" value="KAJ8688439.1"/>
    <property type="molecule type" value="Genomic_DNA"/>
</dbReference>
<protein>
    <submittedName>
        <fullName evidence="1">Uncharacterized protein</fullName>
    </submittedName>
</protein>
<accession>A0ACC2PYU1</accession>
<organism evidence="1 2">
    <name type="scientific">Eretmocerus hayati</name>
    <dbReference type="NCBI Taxonomy" id="131215"/>
    <lineage>
        <taxon>Eukaryota</taxon>
        <taxon>Metazoa</taxon>
        <taxon>Ecdysozoa</taxon>
        <taxon>Arthropoda</taxon>
        <taxon>Hexapoda</taxon>
        <taxon>Insecta</taxon>
        <taxon>Pterygota</taxon>
        <taxon>Neoptera</taxon>
        <taxon>Endopterygota</taxon>
        <taxon>Hymenoptera</taxon>
        <taxon>Apocrita</taxon>
        <taxon>Proctotrupomorpha</taxon>
        <taxon>Chalcidoidea</taxon>
        <taxon>Aphelinidae</taxon>
        <taxon>Aphelininae</taxon>
        <taxon>Eretmocerus</taxon>
    </lineage>
</organism>
<proteinExistence type="predicted"/>
<sequence length="116" mass="12653">MVVWSARLYCDSQLRSDDELMIAILLSVGSSFATAGVWHTHHGSTRLNCCDKGPRVGNRVPSGFTFKSGSGKVRKLWRRRGSGGGLTIKEDKKGRIGILMAYVVVVLCQALSPMTL</sequence>